<comment type="caution">
    <text evidence="9">The sequence shown here is derived from an EMBL/GenBank/DDBJ whole genome shotgun (WGS) entry which is preliminary data.</text>
</comment>
<dbReference type="Pfam" id="PF00825">
    <property type="entry name" value="Ribonuclease_P"/>
    <property type="match status" value="1"/>
</dbReference>
<name>A0A2T1E030_9CYAN</name>
<evidence type="ECO:0000256" key="7">
    <source>
        <dbReference type="HAMAP-Rule" id="MF_00227"/>
    </source>
</evidence>
<dbReference type="InterPro" id="IPR020539">
    <property type="entry name" value="RNase_P_CS"/>
</dbReference>
<sequence>MALSKANRLRSRQDFNAVYRKGRRRKSNFLTIIVLRKAAIGDAKQSNDGTEALAAVKVVPHTRVGISISQKVSKRAVVRNRIKRWLKVAVRSLLPGFPTGWDIVVIVHPEATQCDYRQFLQELEQLLVNAEVCDGH</sequence>
<evidence type="ECO:0000256" key="2">
    <source>
        <dbReference type="ARBA" id="ARBA00022694"/>
    </source>
</evidence>
<dbReference type="Proteomes" id="UP000239576">
    <property type="component" value="Unassembled WGS sequence"/>
</dbReference>
<keyword evidence="2 7" id="KW-0819">tRNA processing</keyword>
<evidence type="ECO:0000256" key="3">
    <source>
        <dbReference type="ARBA" id="ARBA00022722"/>
    </source>
</evidence>
<protein>
    <recommendedName>
        <fullName evidence="7 8">Ribonuclease P protein component</fullName>
        <shortName evidence="7">RNase P protein</shortName>
        <shortName evidence="7">RNaseP protein</shortName>
        <ecNumber evidence="7 8">3.1.26.5</ecNumber>
    </recommendedName>
    <alternativeName>
        <fullName evidence="7">Protein C5</fullName>
    </alternativeName>
</protein>
<evidence type="ECO:0000256" key="4">
    <source>
        <dbReference type="ARBA" id="ARBA00022759"/>
    </source>
</evidence>
<comment type="subunit">
    <text evidence="7">Consists of a catalytic RNA component (M1 or rnpB) and a protein subunit.</text>
</comment>
<comment type="function">
    <text evidence="1 7">RNaseP catalyzes the removal of the 5'-leader sequence from pre-tRNA to produce the mature 5'-terminus. It can also cleave other RNA substrates such as 4.5S RNA. The protein component plays an auxiliary but essential role in vivo by binding to the 5'-leader sequence and broadening the substrate specificity of the ribozyme.</text>
</comment>
<keyword evidence="3 7" id="KW-0540">Nuclease</keyword>
<keyword evidence="6 7" id="KW-0694">RNA-binding</keyword>
<evidence type="ECO:0000256" key="8">
    <source>
        <dbReference type="NCBIfam" id="TIGR00188"/>
    </source>
</evidence>
<dbReference type="EC" id="3.1.26.5" evidence="7 8"/>
<dbReference type="OrthoDB" id="458878at2"/>
<dbReference type="InterPro" id="IPR020568">
    <property type="entry name" value="Ribosomal_Su5_D2-typ_SF"/>
</dbReference>
<reference evidence="9 10" key="2">
    <citation type="submission" date="2018-03" db="EMBL/GenBank/DDBJ databases">
        <title>The ancient ancestry and fast evolution of plastids.</title>
        <authorList>
            <person name="Moore K.R."/>
            <person name="Magnabosco C."/>
            <person name="Momper L."/>
            <person name="Gold D.A."/>
            <person name="Bosak T."/>
            <person name="Fournier G.P."/>
        </authorList>
    </citation>
    <scope>NUCLEOTIDE SEQUENCE [LARGE SCALE GENOMIC DNA]</scope>
    <source>
        <strain evidence="9 10">ULC18</strain>
    </source>
</reference>
<gene>
    <name evidence="7" type="primary">rnpA</name>
    <name evidence="9" type="ORF">C7B82_20940</name>
</gene>
<organism evidence="9 10">
    <name type="scientific">Stenomitos frigidus ULC18</name>
    <dbReference type="NCBI Taxonomy" id="2107698"/>
    <lineage>
        <taxon>Bacteria</taxon>
        <taxon>Bacillati</taxon>
        <taxon>Cyanobacteriota</taxon>
        <taxon>Cyanophyceae</taxon>
        <taxon>Leptolyngbyales</taxon>
        <taxon>Leptolyngbyaceae</taxon>
        <taxon>Stenomitos</taxon>
    </lineage>
</organism>
<dbReference type="RefSeq" id="WP_106258304.1">
    <property type="nucleotide sequence ID" value="NZ_CAWNSW010000166.1"/>
</dbReference>
<dbReference type="PANTHER" id="PTHR33992">
    <property type="entry name" value="RIBONUCLEASE P PROTEIN COMPONENT"/>
    <property type="match status" value="1"/>
</dbReference>
<dbReference type="GO" id="GO:0042781">
    <property type="term" value="F:3'-tRNA processing endoribonuclease activity"/>
    <property type="evidence" value="ECO:0007669"/>
    <property type="project" value="TreeGrafter"/>
</dbReference>
<dbReference type="GO" id="GO:0001682">
    <property type="term" value="P:tRNA 5'-leader removal"/>
    <property type="evidence" value="ECO:0007669"/>
    <property type="project" value="UniProtKB-UniRule"/>
</dbReference>
<dbReference type="Gene3D" id="3.30.230.10">
    <property type="match status" value="1"/>
</dbReference>
<keyword evidence="4 7" id="KW-0255">Endonuclease</keyword>
<keyword evidence="10" id="KW-1185">Reference proteome</keyword>
<comment type="similarity">
    <text evidence="7">Belongs to the RnpA family.</text>
</comment>
<dbReference type="PROSITE" id="PS00648">
    <property type="entry name" value="RIBONUCLEASE_P"/>
    <property type="match status" value="1"/>
</dbReference>
<keyword evidence="5 7" id="KW-0378">Hydrolase</keyword>
<comment type="catalytic activity">
    <reaction evidence="7">
        <text>Endonucleolytic cleavage of RNA, removing 5'-extranucleotides from tRNA precursor.</text>
        <dbReference type="EC" id="3.1.26.5"/>
    </reaction>
</comment>
<evidence type="ECO:0000256" key="1">
    <source>
        <dbReference type="ARBA" id="ARBA00002663"/>
    </source>
</evidence>
<evidence type="ECO:0000256" key="6">
    <source>
        <dbReference type="ARBA" id="ARBA00022884"/>
    </source>
</evidence>
<evidence type="ECO:0000313" key="9">
    <source>
        <dbReference type="EMBL" id="PSB25974.1"/>
    </source>
</evidence>
<dbReference type="GO" id="GO:0000049">
    <property type="term" value="F:tRNA binding"/>
    <property type="evidence" value="ECO:0007669"/>
    <property type="project" value="UniProtKB-UniRule"/>
</dbReference>
<dbReference type="NCBIfam" id="TIGR00188">
    <property type="entry name" value="rnpA"/>
    <property type="match status" value="1"/>
</dbReference>
<dbReference type="EMBL" id="PVWK01000117">
    <property type="protein sequence ID" value="PSB25974.1"/>
    <property type="molecule type" value="Genomic_DNA"/>
</dbReference>
<dbReference type="PANTHER" id="PTHR33992:SF1">
    <property type="entry name" value="RIBONUCLEASE P PROTEIN COMPONENT"/>
    <property type="match status" value="1"/>
</dbReference>
<evidence type="ECO:0000313" key="10">
    <source>
        <dbReference type="Proteomes" id="UP000239576"/>
    </source>
</evidence>
<dbReference type="InterPro" id="IPR000100">
    <property type="entry name" value="RNase_P"/>
</dbReference>
<dbReference type="HAMAP" id="MF_00227">
    <property type="entry name" value="RNase_P"/>
    <property type="match status" value="1"/>
</dbReference>
<accession>A0A2T1E030</accession>
<dbReference type="GO" id="GO:0004526">
    <property type="term" value="F:ribonuclease P activity"/>
    <property type="evidence" value="ECO:0007669"/>
    <property type="project" value="UniProtKB-UniRule"/>
</dbReference>
<dbReference type="AlphaFoldDB" id="A0A2T1E030"/>
<dbReference type="SUPFAM" id="SSF54211">
    <property type="entry name" value="Ribosomal protein S5 domain 2-like"/>
    <property type="match status" value="1"/>
</dbReference>
<dbReference type="GO" id="GO:0030677">
    <property type="term" value="C:ribonuclease P complex"/>
    <property type="evidence" value="ECO:0007669"/>
    <property type="project" value="TreeGrafter"/>
</dbReference>
<proteinExistence type="inferred from homology"/>
<dbReference type="InterPro" id="IPR014721">
    <property type="entry name" value="Ribsml_uS5_D2-typ_fold_subgr"/>
</dbReference>
<reference evidence="10" key="1">
    <citation type="submission" date="2018-02" db="EMBL/GenBank/DDBJ databases">
        <authorList>
            <person name="Moore K."/>
            <person name="Momper L."/>
        </authorList>
    </citation>
    <scope>NUCLEOTIDE SEQUENCE [LARGE SCALE GENOMIC DNA]</scope>
    <source>
        <strain evidence="10">ULC18</strain>
    </source>
</reference>
<evidence type="ECO:0000256" key="5">
    <source>
        <dbReference type="ARBA" id="ARBA00022801"/>
    </source>
</evidence>